<dbReference type="EMBL" id="CP016545">
    <property type="protein sequence ID" value="ANU06416.1"/>
    <property type="molecule type" value="Genomic_DNA"/>
</dbReference>
<protein>
    <submittedName>
        <fullName evidence="1">Uncharacterized protein</fullName>
    </submittedName>
</protein>
<dbReference type="Pfam" id="PF06793">
    <property type="entry name" value="UPF0262"/>
    <property type="match status" value="1"/>
</dbReference>
<dbReference type="AlphaFoldDB" id="A0A1C7D4L9"/>
<sequence length="177" mass="19993">MTLAAPAWLCKSWGRQTMDTNRIATITLDETSILRRSETVAREREVALRDLVEDNSFTPVRAAENGHVGPWDLKLAVREARLELAIHDAKGEEAGLIALGTTRFRRVIREYFAICDSYYKALRQASAPELETIDMARRGIHDRGTRHLMDALDGKVDTDFATARRLFTLLCVLHIKG</sequence>
<accession>A0A1C7D4L9</accession>
<evidence type="ECO:0000313" key="1">
    <source>
        <dbReference type="EMBL" id="ANU06416.1"/>
    </source>
</evidence>
<dbReference type="STRING" id="645517.A6F65_00088"/>
<gene>
    <name evidence="1" type="ORF">A6F65_00088</name>
</gene>
<keyword evidence="2" id="KW-1185">Reference proteome</keyword>
<evidence type="ECO:0000313" key="2">
    <source>
        <dbReference type="Proteomes" id="UP000092698"/>
    </source>
</evidence>
<name>A0A1C7D4L9_9SPHN</name>
<reference evidence="1 2" key="1">
    <citation type="submission" date="2016-07" db="EMBL/GenBank/DDBJ databases">
        <title>Complete genome sequence of Altererythrobacter namhicola JCM 16345T, containing esterase-encoding genes.</title>
        <authorList>
            <person name="Cheng H."/>
            <person name="Wu Y.-H."/>
            <person name="Jian S.-L."/>
            <person name="Huo Y.-Y."/>
            <person name="Wang C.-S."/>
            <person name="Xu X.-W."/>
        </authorList>
    </citation>
    <scope>NUCLEOTIDE SEQUENCE [LARGE SCALE GENOMIC DNA]</scope>
    <source>
        <strain evidence="1 2">JCM 16345</strain>
    </source>
</reference>
<dbReference type="PATRIC" id="fig|645517.4.peg.88"/>
<dbReference type="Proteomes" id="UP000092698">
    <property type="component" value="Chromosome"/>
</dbReference>
<organism evidence="1 2">
    <name type="scientific">Paraurantiacibacter namhicola</name>
    <dbReference type="NCBI Taxonomy" id="645517"/>
    <lineage>
        <taxon>Bacteria</taxon>
        <taxon>Pseudomonadati</taxon>
        <taxon>Pseudomonadota</taxon>
        <taxon>Alphaproteobacteria</taxon>
        <taxon>Sphingomonadales</taxon>
        <taxon>Erythrobacteraceae</taxon>
        <taxon>Paraurantiacibacter</taxon>
    </lineage>
</organism>
<dbReference type="NCBIfam" id="NF002769">
    <property type="entry name" value="PRK02853.1"/>
    <property type="match status" value="1"/>
</dbReference>
<proteinExistence type="predicted"/>
<dbReference type="InterPro" id="IPR008321">
    <property type="entry name" value="UCP032146"/>
</dbReference>
<dbReference type="KEGG" id="anh:A6F65_00088"/>